<protein>
    <submittedName>
        <fullName evidence="1">Uncharacterized protein</fullName>
    </submittedName>
</protein>
<evidence type="ECO:0000313" key="1">
    <source>
        <dbReference type="EMBL" id="KAJ8877912.1"/>
    </source>
</evidence>
<dbReference type="EMBL" id="JARBHB010000008">
    <property type="protein sequence ID" value="KAJ8877912.1"/>
    <property type="molecule type" value="Genomic_DNA"/>
</dbReference>
<reference evidence="1 2" key="1">
    <citation type="submission" date="2023-02" db="EMBL/GenBank/DDBJ databases">
        <title>LHISI_Scaffold_Assembly.</title>
        <authorList>
            <person name="Stuart O.P."/>
            <person name="Cleave R."/>
            <person name="Magrath M.J.L."/>
            <person name="Mikheyev A.S."/>
        </authorList>
    </citation>
    <scope>NUCLEOTIDE SEQUENCE [LARGE SCALE GENOMIC DNA]</scope>
    <source>
        <strain evidence="1">Daus_M_001</strain>
        <tissue evidence="1">Leg muscle</tissue>
    </source>
</reference>
<proteinExistence type="predicted"/>
<dbReference type="Proteomes" id="UP001159363">
    <property type="component" value="Chromosome 7"/>
</dbReference>
<comment type="caution">
    <text evidence="1">The sequence shown here is derived from an EMBL/GenBank/DDBJ whole genome shotgun (WGS) entry which is preliminary data.</text>
</comment>
<evidence type="ECO:0000313" key="2">
    <source>
        <dbReference type="Proteomes" id="UP001159363"/>
    </source>
</evidence>
<accession>A0ABQ9H0Y8</accession>
<keyword evidence="2" id="KW-1185">Reference proteome</keyword>
<sequence>MHVRKVDSSYKHLNADIKKSKDTNASLEVLAFNMQQTLPAFYHRKLLVYNECVHVCSTNDSSMVIWVEGQSKRGSSEVASAFLKVINELRKKKILPNFFIVALWSYAIQRGFASKIHHKFLVSGQKFLPCDRDFSRIEKMKRTHINEIHTSKD</sequence>
<gene>
    <name evidence="1" type="ORF">PR048_022371</name>
</gene>
<name>A0ABQ9H0Y8_9NEOP</name>
<organism evidence="1 2">
    <name type="scientific">Dryococelus australis</name>
    <dbReference type="NCBI Taxonomy" id="614101"/>
    <lineage>
        <taxon>Eukaryota</taxon>
        <taxon>Metazoa</taxon>
        <taxon>Ecdysozoa</taxon>
        <taxon>Arthropoda</taxon>
        <taxon>Hexapoda</taxon>
        <taxon>Insecta</taxon>
        <taxon>Pterygota</taxon>
        <taxon>Neoptera</taxon>
        <taxon>Polyneoptera</taxon>
        <taxon>Phasmatodea</taxon>
        <taxon>Verophasmatodea</taxon>
        <taxon>Anareolatae</taxon>
        <taxon>Phasmatidae</taxon>
        <taxon>Eurycanthinae</taxon>
        <taxon>Dryococelus</taxon>
    </lineage>
</organism>